<keyword evidence="1" id="KW-0812">Transmembrane</keyword>
<keyword evidence="1" id="KW-1133">Transmembrane helix</keyword>
<accession>A0A316L3F0</accession>
<dbReference type="EMBL" id="QGEG01000001">
    <property type="protein sequence ID" value="PWL39938.1"/>
    <property type="molecule type" value="Genomic_DNA"/>
</dbReference>
<protein>
    <submittedName>
        <fullName evidence="3">DoxX family protein</fullName>
    </submittedName>
</protein>
<keyword evidence="2" id="KW-0732">Signal</keyword>
<reference evidence="3 4" key="1">
    <citation type="submission" date="2018-05" db="EMBL/GenBank/DDBJ databases">
        <title>Complete genome sequence of Flagellimonas aquimarina ECD12 isolated from seaweed Ecklonia cava.</title>
        <authorList>
            <person name="Choi S."/>
            <person name="Seong C."/>
        </authorList>
    </citation>
    <scope>NUCLEOTIDE SEQUENCE [LARGE SCALE GENOMIC DNA]</scope>
    <source>
        <strain evidence="3 4">ECD12</strain>
    </source>
</reference>
<evidence type="ECO:0000313" key="3">
    <source>
        <dbReference type="EMBL" id="PWL39938.1"/>
    </source>
</evidence>
<organism evidence="3 4">
    <name type="scientific">Flagellimonas aquimarina</name>
    <dbReference type="NCBI Taxonomy" id="2201895"/>
    <lineage>
        <taxon>Bacteria</taxon>
        <taxon>Pseudomonadati</taxon>
        <taxon>Bacteroidota</taxon>
        <taxon>Flavobacteriia</taxon>
        <taxon>Flavobacteriales</taxon>
        <taxon>Flavobacteriaceae</taxon>
        <taxon>Flagellimonas</taxon>
    </lineage>
</organism>
<evidence type="ECO:0000256" key="2">
    <source>
        <dbReference type="SAM" id="SignalP"/>
    </source>
</evidence>
<dbReference type="OrthoDB" id="676158at2"/>
<feature type="transmembrane region" description="Helical" evidence="1">
    <location>
        <begin position="85"/>
        <end position="106"/>
    </location>
</feature>
<feature type="signal peptide" evidence="2">
    <location>
        <begin position="1"/>
        <end position="23"/>
    </location>
</feature>
<gene>
    <name evidence="3" type="ORF">DKG77_03675</name>
</gene>
<dbReference type="Proteomes" id="UP000245762">
    <property type="component" value="Unassembled WGS sequence"/>
</dbReference>
<keyword evidence="4" id="KW-1185">Reference proteome</keyword>
<dbReference type="RefSeq" id="WP_109660292.1">
    <property type="nucleotide sequence ID" value="NZ_QGEG01000001.1"/>
</dbReference>
<keyword evidence="1" id="KW-0472">Membrane</keyword>
<dbReference type="AlphaFoldDB" id="A0A316L3F0"/>
<feature type="transmembrane region" description="Helical" evidence="1">
    <location>
        <begin position="57"/>
        <end position="78"/>
    </location>
</feature>
<name>A0A316L3F0_9FLAO</name>
<feature type="chain" id="PRO_5016266183" evidence="2">
    <location>
        <begin position="24"/>
        <end position="140"/>
    </location>
</feature>
<evidence type="ECO:0000256" key="1">
    <source>
        <dbReference type="SAM" id="Phobius"/>
    </source>
</evidence>
<dbReference type="PROSITE" id="PS51257">
    <property type="entry name" value="PROKAR_LIPOPROTEIN"/>
    <property type="match status" value="1"/>
</dbReference>
<proteinExistence type="predicted"/>
<sequence>MNTKYTKVFLRVALAVGFLSACADRFGMWSPEVSAWGNWNSFVEYTQLLNPLVPNQLISAVAVAATFFEILFGFALLLGFKTKLFAKLSGVLLLLFGLSMTFTTGIKGPLDYSVFVASAAAFALSTMDSKYLELESFLGK</sequence>
<comment type="caution">
    <text evidence="3">The sequence shown here is derived from an EMBL/GenBank/DDBJ whole genome shotgun (WGS) entry which is preliminary data.</text>
</comment>
<evidence type="ECO:0000313" key="4">
    <source>
        <dbReference type="Proteomes" id="UP000245762"/>
    </source>
</evidence>